<protein>
    <submittedName>
        <fullName evidence="2">Metal-dependent hydrolase</fullName>
    </submittedName>
</protein>
<feature type="transmembrane region" description="Helical" evidence="1">
    <location>
        <begin position="299"/>
        <end position="317"/>
    </location>
</feature>
<keyword evidence="1" id="KW-0472">Membrane</keyword>
<dbReference type="InterPro" id="IPR007404">
    <property type="entry name" value="YdjM-like"/>
</dbReference>
<feature type="transmembrane region" description="Helical" evidence="1">
    <location>
        <begin position="146"/>
        <end position="164"/>
    </location>
</feature>
<keyword evidence="2" id="KW-0378">Hydrolase</keyword>
<dbReference type="AlphaFoldDB" id="A0A6N7X8S6"/>
<accession>A0A6N7X8S6</accession>
<feature type="transmembrane region" description="Helical" evidence="1">
    <location>
        <begin position="240"/>
        <end position="266"/>
    </location>
</feature>
<keyword evidence="1" id="KW-0812">Transmembrane</keyword>
<evidence type="ECO:0000313" key="2">
    <source>
        <dbReference type="EMBL" id="MST59669.1"/>
    </source>
</evidence>
<evidence type="ECO:0000313" key="3">
    <source>
        <dbReference type="Proteomes" id="UP000434342"/>
    </source>
</evidence>
<dbReference type="Proteomes" id="UP000434342">
    <property type="component" value="Unassembled WGS sequence"/>
</dbReference>
<sequence length="347" mass="36673">MPDACGRGHRYRAWLPGGVRPRRRCDEPVGLGRQRHVAYRDARDRAHGGARRDGHLCAHRRGVWLLPGTARRKARPRGVPALPIATSNGASIRLRADKAACFRLTSHRPQGRRTRVTGKTHIAIGVASALAVAPLAGAPLGVPTDVVPQAIALVLGGMVGGMLPDTDTPSSMGTRGTRRVWAALAVMAAALLVVDHVRGSDLALSLASGFSYEQLAGLAIVVATCAVGRASGHRGFSHSLVALVLVGYGTWMLCRPVAVAVAVGYASHLVLDLTNKRGVRLLWPWGRPLCLGLFESGRLADWTLFVLGVAAAALMVATRLQLIGPMSTLPSVGMPAAVTALPWWGML</sequence>
<proteinExistence type="predicted"/>
<dbReference type="EMBL" id="VUND01000001">
    <property type="protein sequence ID" value="MST59669.1"/>
    <property type="molecule type" value="Genomic_DNA"/>
</dbReference>
<feature type="transmembrane region" description="Helical" evidence="1">
    <location>
        <begin position="206"/>
        <end position="228"/>
    </location>
</feature>
<dbReference type="PANTHER" id="PTHR35531:SF1">
    <property type="entry name" value="INNER MEMBRANE PROTEIN YBCI-RELATED"/>
    <property type="match status" value="1"/>
</dbReference>
<organism evidence="2 3">
    <name type="scientific">Parafannyhessea umbonata</name>
    <dbReference type="NCBI Taxonomy" id="604330"/>
    <lineage>
        <taxon>Bacteria</taxon>
        <taxon>Bacillati</taxon>
        <taxon>Actinomycetota</taxon>
        <taxon>Coriobacteriia</taxon>
        <taxon>Coriobacteriales</taxon>
        <taxon>Atopobiaceae</taxon>
        <taxon>Parafannyhessea</taxon>
    </lineage>
</organism>
<evidence type="ECO:0000256" key="1">
    <source>
        <dbReference type="SAM" id="Phobius"/>
    </source>
</evidence>
<comment type="caution">
    <text evidence="2">The sequence shown here is derived from an EMBL/GenBank/DDBJ whole genome shotgun (WGS) entry which is preliminary data.</text>
</comment>
<dbReference type="PANTHER" id="PTHR35531">
    <property type="entry name" value="INNER MEMBRANE PROTEIN YBCI-RELATED"/>
    <property type="match status" value="1"/>
</dbReference>
<reference evidence="2 3" key="1">
    <citation type="submission" date="2019-08" db="EMBL/GenBank/DDBJ databases">
        <title>In-depth cultivation of the pig gut microbiome towards novel bacterial diversity and tailored functional studies.</title>
        <authorList>
            <person name="Wylensek D."/>
            <person name="Hitch T.C.A."/>
            <person name="Clavel T."/>
        </authorList>
    </citation>
    <scope>NUCLEOTIDE SEQUENCE [LARGE SCALE GENOMIC DNA]</scope>
    <source>
        <strain evidence="2 3">WB01_CNA04</strain>
    </source>
</reference>
<feature type="transmembrane region" description="Helical" evidence="1">
    <location>
        <begin position="122"/>
        <end position="140"/>
    </location>
</feature>
<gene>
    <name evidence="2" type="ORF">FYJ69_01915</name>
</gene>
<feature type="transmembrane region" description="Helical" evidence="1">
    <location>
        <begin position="329"/>
        <end position="346"/>
    </location>
</feature>
<feature type="transmembrane region" description="Helical" evidence="1">
    <location>
        <begin position="176"/>
        <end position="194"/>
    </location>
</feature>
<dbReference type="Pfam" id="PF04307">
    <property type="entry name" value="YdjM"/>
    <property type="match status" value="1"/>
</dbReference>
<keyword evidence="1" id="KW-1133">Transmembrane helix</keyword>
<dbReference type="GO" id="GO:0016787">
    <property type="term" value="F:hydrolase activity"/>
    <property type="evidence" value="ECO:0007669"/>
    <property type="project" value="UniProtKB-KW"/>
</dbReference>
<name>A0A6N7X8S6_9ACTN</name>